<evidence type="ECO:0000256" key="6">
    <source>
        <dbReference type="ARBA" id="ARBA00023163"/>
    </source>
</evidence>
<proteinExistence type="inferred from homology"/>
<dbReference type="SMART" id="SM00316">
    <property type="entry name" value="S1"/>
    <property type="match status" value="1"/>
</dbReference>
<dbReference type="Pfam" id="PF26594">
    <property type="entry name" value="KH_NusA_2nd"/>
    <property type="match status" value="1"/>
</dbReference>
<dbReference type="EMBL" id="JADILZ010000096">
    <property type="protein sequence ID" value="MBO8479212.1"/>
    <property type="molecule type" value="Genomic_DNA"/>
</dbReference>
<dbReference type="InterPro" id="IPR036555">
    <property type="entry name" value="NusA_N_sf"/>
</dbReference>
<dbReference type="Pfam" id="PF13184">
    <property type="entry name" value="KH_NusA_1st"/>
    <property type="match status" value="1"/>
</dbReference>
<reference evidence="9" key="2">
    <citation type="journal article" date="2021" name="PeerJ">
        <title>Extensive microbial diversity within the chicken gut microbiome revealed by metagenomics and culture.</title>
        <authorList>
            <person name="Gilroy R."/>
            <person name="Ravi A."/>
            <person name="Getino M."/>
            <person name="Pursley I."/>
            <person name="Horton D.L."/>
            <person name="Alikhan N.F."/>
            <person name="Baker D."/>
            <person name="Gharbi K."/>
            <person name="Hall N."/>
            <person name="Watson M."/>
            <person name="Adriaenssens E.M."/>
            <person name="Foster-Nyarko E."/>
            <person name="Jarju S."/>
            <person name="Secka A."/>
            <person name="Antonio M."/>
            <person name="Oren A."/>
            <person name="Chaudhuri R.R."/>
            <person name="La Ragione R."/>
            <person name="Hildebrand F."/>
            <person name="Pallen M.J."/>
        </authorList>
    </citation>
    <scope>NUCLEOTIDE SEQUENCE</scope>
    <source>
        <strain evidence="9">2478</strain>
    </source>
</reference>
<evidence type="ECO:0000256" key="4">
    <source>
        <dbReference type="ARBA" id="ARBA00022884"/>
    </source>
</evidence>
<evidence type="ECO:0000256" key="2">
    <source>
        <dbReference type="ARBA" id="ARBA00022490"/>
    </source>
</evidence>
<dbReference type="Gene3D" id="3.30.300.20">
    <property type="match status" value="2"/>
</dbReference>
<dbReference type="GO" id="GO:0031564">
    <property type="term" value="P:transcription antitermination"/>
    <property type="evidence" value="ECO:0007669"/>
    <property type="project" value="UniProtKB-UniRule"/>
</dbReference>
<accession>A0A9D9IUD5</accession>
<dbReference type="NCBIfam" id="TIGR01953">
    <property type="entry name" value="NusA"/>
    <property type="match status" value="1"/>
</dbReference>
<dbReference type="CDD" id="cd02134">
    <property type="entry name" value="KH-II_NusA_rpt1"/>
    <property type="match status" value="1"/>
</dbReference>
<keyword evidence="1 7" id="KW-0806">Transcription termination</keyword>
<evidence type="ECO:0000256" key="7">
    <source>
        <dbReference type="HAMAP-Rule" id="MF_00945"/>
    </source>
</evidence>
<dbReference type="SUPFAM" id="SSF50249">
    <property type="entry name" value="Nucleic acid-binding proteins"/>
    <property type="match status" value="1"/>
</dbReference>
<reference evidence="9" key="1">
    <citation type="submission" date="2020-10" db="EMBL/GenBank/DDBJ databases">
        <authorList>
            <person name="Gilroy R."/>
        </authorList>
    </citation>
    <scope>NUCLEOTIDE SEQUENCE</scope>
    <source>
        <strain evidence="9">2478</strain>
    </source>
</reference>
<dbReference type="PANTHER" id="PTHR22648">
    <property type="entry name" value="TRANSCRIPTION TERMINATION FACTOR NUSA"/>
    <property type="match status" value="1"/>
</dbReference>
<protein>
    <recommendedName>
        <fullName evidence="7">Transcription termination/antitermination protein NusA</fullName>
    </recommendedName>
</protein>
<evidence type="ECO:0000313" key="9">
    <source>
        <dbReference type="EMBL" id="MBO8479212.1"/>
    </source>
</evidence>
<evidence type="ECO:0000259" key="8">
    <source>
        <dbReference type="SMART" id="SM00316"/>
    </source>
</evidence>
<comment type="subunit">
    <text evidence="7">Monomer. Binds directly to the core enzyme of the DNA-dependent RNA polymerase and to nascent RNA.</text>
</comment>
<dbReference type="GO" id="GO:0005829">
    <property type="term" value="C:cytosol"/>
    <property type="evidence" value="ECO:0007669"/>
    <property type="project" value="TreeGrafter"/>
</dbReference>
<dbReference type="InterPro" id="IPR015946">
    <property type="entry name" value="KH_dom-like_a/b"/>
</dbReference>
<evidence type="ECO:0000256" key="5">
    <source>
        <dbReference type="ARBA" id="ARBA00023015"/>
    </source>
</evidence>
<feature type="domain" description="S1 motif" evidence="8">
    <location>
        <begin position="134"/>
        <end position="202"/>
    </location>
</feature>
<dbReference type="Gene3D" id="2.40.50.140">
    <property type="entry name" value="Nucleic acid-binding proteins"/>
    <property type="match status" value="1"/>
</dbReference>
<gene>
    <name evidence="7 9" type="primary">nusA</name>
    <name evidence="9" type="ORF">IAB80_10055</name>
</gene>
<evidence type="ECO:0000313" key="10">
    <source>
        <dbReference type="Proteomes" id="UP000823771"/>
    </source>
</evidence>
<dbReference type="InterPro" id="IPR025249">
    <property type="entry name" value="TF_NusA_KH_1st"/>
</dbReference>
<dbReference type="InterPro" id="IPR003029">
    <property type="entry name" value="S1_domain"/>
</dbReference>
<dbReference type="HAMAP" id="MF_00945_B">
    <property type="entry name" value="NusA_B"/>
    <property type="match status" value="1"/>
</dbReference>
<dbReference type="Proteomes" id="UP000823771">
    <property type="component" value="Unassembled WGS sequence"/>
</dbReference>
<dbReference type="AlphaFoldDB" id="A0A9D9IUD5"/>
<dbReference type="SUPFAM" id="SSF69705">
    <property type="entry name" value="Transcription factor NusA, N-terminal domain"/>
    <property type="match status" value="1"/>
</dbReference>
<dbReference type="InterPro" id="IPR012340">
    <property type="entry name" value="NA-bd_OB-fold"/>
</dbReference>
<keyword evidence="3 7" id="KW-0889">Transcription antitermination</keyword>
<evidence type="ECO:0000256" key="3">
    <source>
        <dbReference type="ARBA" id="ARBA00022814"/>
    </source>
</evidence>
<organism evidence="9 10">
    <name type="scientific">Candidatus Cryptobacteroides excrementipullorum</name>
    <dbReference type="NCBI Taxonomy" id="2840761"/>
    <lineage>
        <taxon>Bacteria</taxon>
        <taxon>Pseudomonadati</taxon>
        <taxon>Bacteroidota</taxon>
        <taxon>Bacteroidia</taxon>
        <taxon>Bacteroidales</taxon>
        <taxon>Candidatus Cryptobacteroides</taxon>
    </lineage>
</organism>
<dbReference type="GO" id="GO:0003723">
    <property type="term" value="F:RNA binding"/>
    <property type="evidence" value="ECO:0007669"/>
    <property type="project" value="UniProtKB-UniRule"/>
</dbReference>
<comment type="caution">
    <text evidence="9">The sequence shown here is derived from an EMBL/GenBank/DDBJ whole genome shotgun (WGS) entry which is preliminary data.</text>
</comment>
<comment type="function">
    <text evidence="7">Participates in both transcription termination and antitermination.</text>
</comment>
<name>A0A9D9IUD5_9BACT</name>
<dbReference type="FunFam" id="3.30.300.20:FF:000002">
    <property type="entry name" value="Transcription termination/antitermination protein NusA"/>
    <property type="match status" value="1"/>
</dbReference>
<dbReference type="SUPFAM" id="SSF54814">
    <property type="entry name" value="Prokaryotic type KH domain (KH-domain type II)"/>
    <property type="match status" value="2"/>
</dbReference>
<dbReference type="CDD" id="cd04455">
    <property type="entry name" value="S1_NusA"/>
    <property type="match status" value="1"/>
</dbReference>
<dbReference type="InterPro" id="IPR010213">
    <property type="entry name" value="TF_NusA"/>
</dbReference>
<comment type="subcellular location">
    <subcellularLocation>
        <location evidence="7">Cytoplasm</location>
    </subcellularLocation>
</comment>
<comment type="similarity">
    <text evidence="7">Belongs to the NusA family.</text>
</comment>
<dbReference type="InterPro" id="IPR058582">
    <property type="entry name" value="KH_NusA_2nd"/>
</dbReference>
<dbReference type="GO" id="GO:0006353">
    <property type="term" value="P:DNA-templated transcription termination"/>
    <property type="evidence" value="ECO:0007669"/>
    <property type="project" value="UniProtKB-UniRule"/>
</dbReference>
<keyword evidence="2 7" id="KW-0963">Cytoplasm</keyword>
<dbReference type="Gene3D" id="3.30.1480.10">
    <property type="entry name" value="NusA, N-terminal domain"/>
    <property type="match status" value="1"/>
</dbReference>
<dbReference type="InterPro" id="IPR013735">
    <property type="entry name" value="TF_NusA_N"/>
</dbReference>
<evidence type="ECO:0000256" key="1">
    <source>
        <dbReference type="ARBA" id="ARBA00022472"/>
    </source>
</evidence>
<sequence>MEKTELRDAFAEFKNLKNIDRPTMMGVLEDVFRTQLAKTYGSADNFDIIINIDKGDCEIYWNREVVEEVENPNTQIALSEVNKDGDEYEIGETYATKVEMKDFGRRGILNIRQNLQGRIMDIEKANLYNKYTGKIGEIFTGEVYQTWSKEVLILDEDGNELRLPKSEQIPGEHFKKNDTVRAIIKSVEMKNNTTPYIVLSRTSNEFLEKLFEQEVPEIYDGLITIKKVVRIPGERAKVAVESYDERIDPIGACIGVKGARIIGIVRELRNENIDVLQWTSNTQLLIQRALNPAKISSIVIGNDDEKIKVYMLPDEVKKGIGKGGCNIKLASMLVGKEIEVWRELPKQDDEEEDVLLSEFNNEIDQWIIDKLESIGCDTAKSVLALSPADIAKRADLEDETVDEVMRILRAEFED</sequence>
<dbReference type="PANTHER" id="PTHR22648:SF0">
    <property type="entry name" value="TRANSCRIPTION TERMINATION_ANTITERMINATION PROTEIN NUSA"/>
    <property type="match status" value="1"/>
</dbReference>
<keyword evidence="6 7" id="KW-0804">Transcription</keyword>
<keyword evidence="5 7" id="KW-0805">Transcription regulation</keyword>
<keyword evidence="4 7" id="KW-0694">RNA-binding</keyword>
<dbReference type="Pfam" id="PF08529">
    <property type="entry name" value="NusA_N"/>
    <property type="match status" value="1"/>
</dbReference>
<dbReference type="InterPro" id="IPR030842">
    <property type="entry name" value="TF_NusA_bacterial"/>
</dbReference>
<dbReference type="InterPro" id="IPR009019">
    <property type="entry name" value="KH_sf_prok-type"/>
</dbReference>
<dbReference type="GO" id="GO:0003700">
    <property type="term" value="F:DNA-binding transcription factor activity"/>
    <property type="evidence" value="ECO:0007669"/>
    <property type="project" value="InterPro"/>
</dbReference>